<sequence>MPADVIEAVRSMGEMRLRDIFQDSHHDKLFREQAVNEVRSDVVDKVWSSYPSVEPTVITEEFNRWCKTIFRNLLFETSKQCDGRDFTYSNCSGVKAKNFMLHYEFPPYATGEGAKASSARIKWGSFMVTVCADSMALMDVGVLVSKPTARVAIGLVTKYENNATRHLEDYCILTDILGIEDCMGDMDMKVAGTRRGFTAIHADFKAPGIPLNVVMEKLQKATDGKTKILDTVLAVVNLEKFAGPQLNV</sequence>
<dbReference type="InterPro" id="IPR036345">
    <property type="entry name" value="ExoRNase_PH_dom2_sf"/>
</dbReference>
<dbReference type="InterPro" id="IPR036456">
    <property type="entry name" value="PNPase_PH_RNA-bd_sf"/>
</dbReference>
<dbReference type="SUPFAM" id="SSF55666">
    <property type="entry name" value="Ribonuclease PH domain 2-like"/>
    <property type="match status" value="1"/>
</dbReference>
<name>A0A1B0BK60_9MUSC</name>
<dbReference type="EMBL" id="JXJN01015821">
    <property type="status" value="NOT_ANNOTATED_CDS"/>
    <property type="molecule type" value="Genomic_DNA"/>
</dbReference>
<reference evidence="1" key="2">
    <citation type="submission" date="2020-05" db="UniProtKB">
        <authorList>
            <consortium name="EnsemblMetazoa"/>
        </authorList>
    </citation>
    <scope>IDENTIFICATION</scope>
    <source>
        <strain evidence="1">IAEA</strain>
    </source>
</reference>
<dbReference type="GO" id="GO:0000958">
    <property type="term" value="P:mitochondrial mRNA catabolic process"/>
    <property type="evidence" value="ECO:0007669"/>
    <property type="project" value="TreeGrafter"/>
</dbReference>
<dbReference type="SUPFAM" id="SSF46915">
    <property type="entry name" value="Polynucleotide phosphorylase/guanosine pentaphosphate synthase (PNPase/GPSI), domain 3"/>
    <property type="match status" value="1"/>
</dbReference>
<dbReference type="GO" id="GO:0004654">
    <property type="term" value="F:polyribonucleotide nucleotidyltransferase activity"/>
    <property type="evidence" value="ECO:0007669"/>
    <property type="project" value="InterPro"/>
</dbReference>
<dbReference type="EnsemblMetazoa" id="GPPI032741-RA">
    <property type="protein sequence ID" value="GPPI032741-PA"/>
    <property type="gene ID" value="GPPI032741"/>
</dbReference>
<dbReference type="Gene3D" id="1.10.10.400">
    <property type="entry name" value="Polyribonucleotide nucleotidyltransferase, RNA-binding domain"/>
    <property type="match status" value="1"/>
</dbReference>
<evidence type="ECO:0000313" key="1">
    <source>
        <dbReference type="EnsemblMetazoa" id="GPPI032741-PA"/>
    </source>
</evidence>
<organism evidence="1 2">
    <name type="scientific">Glossina palpalis gambiensis</name>
    <dbReference type="NCBI Taxonomy" id="67801"/>
    <lineage>
        <taxon>Eukaryota</taxon>
        <taxon>Metazoa</taxon>
        <taxon>Ecdysozoa</taxon>
        <taxon>Arthropoda</taxon>
        <taxon>Hexapoda</taxon>
        <taxon>Insecta</taxon>
        <taxon>Pterygota</taxon>
        <taxon>Neoptera</taxon>
        <taxon>Endopterygota</taxon>
        <taxon>Diptera</taxon>
        <taxon>Brachycera</taxon>
        <taxon>Muscomorpha</taxon>
        <taxon>Hippoboscoidea</taxon>
        <taxon>Glossinidae</taxon>
        <taxon>Glossina</taxon>
    </lineage>
</organism>
<dbReference type="GO" id="GO:0003723">
    <property type="term" value="F:RNA binding"/>
    <property type="evidence" value="ECO:0007669"/>
    <property type="project" value="InterPro"/>
</dbReference>
<dbReference type="PANTHER" id="PTHR11252:SF0">
    <property type="entry name" value="POLYRIBONUCLEOTIDE NUCLEOTIDYLTRANSFERASE 1, MITOCHONDRIAL"/>
    <property type="match status" value="1"/>
</dbReference>
<proteinExistence type="predicted"/>
<dbReference type="PANTHER" id="PTHR11252">
    <property type="entry name" value="POLYRIBONUCLEOTIDE NUCLEOTIDYLTRANSFERASE"/>
    <property type="match status" value="1"/>
</dbReference>
<reference evidence="2" key="1">
    <citation type="submission" date="2015-01" db="EMBL/GenBank/DDBJ databases">
        <authorList>
            <person name="Aksoy S."/>
            <person name="Warren W."/>
            <person name="Wilson R.K."/>
        </authorList>
    </citation>
    <scope>NUCLEOTIDE SEQUENCE [LARGE SCALE GENOMIC DNA]</scope>
    <source>
        <strain evidence="2">IAEA</strain>
    </source>
</reference>
<dbReference type="VEuPathDB" id="VectorBase:GPPI032741"/>
<evidence type="ECO:0000313" key="2">
    <source>
        <dbReference type="Proteomes" id="UP000092460"/>
    </source>
</evidence>
<dbReference type="GO" id="GO:0000175">
    <property type="term" value="F:3'-5'-RNA exonuclease activity"/>
    <property type="evidence" value="ECO:0007669"/>
    <property type="project" value="TreeGrafter"/>
</dbReference>
<dbReference type="InterPro" id="IPR012162">
    <property type="entry name" value="PNPase"/>
</dbReference>
<dbReference type="GO" id="GO:0000965">
    <property type="term" value="P:mitochondrial RNA 3'-end processing"/>
    <property type="evidence" value="ECO:0007669"/>
    <property type="project" value="TreeGrafter"/>
</dbReference>
<dbReference type="GO" id="GO:0005829">
    <property type="term" value="C:cytosol"/>
    <property type="evidence" value="ECO:0007669"/>
    <property type="project" value="TreeGrafter"/>
</dbReference>
<protein>
    <submittedName>
        <fullName evidence="1">Uncharacterized protein</fullName>
    </submittedName>
</protein>
<dbReference type="STRING" id="67801.A0A1B0BK60"/>
<dbReference type="GO" id="GO:0005739">
    <property type="term" value="C:mitochondrion"/>
    <property type="evidence" value="ECO:0007669"/>
    <property type="project" value="TreeGrafter"/>
</dbReference>
<dbReference type="InterPro" id="IPR027408">
    <property type="entry name" value="PNPase/RNase_PH_dom_sf"/>
</dbReference>
<dbReference type="AlphaFoldDB" id="A0A1B0BK60"/>
<dbReference type="Gene3D" id="3.30.230.70">
    <property type="entry name" value="GHMP Kinase, N-terminal domain"/>
    <property type="match status" value="1"/>
</dbReference>
<dbReference type="Proteomes" id="UP000092460">
    <property type="component" value="Unassembled WGS sequence"/>
</dbReference>
<keyword evidence="2" id="KW-1185">Reference proteome</keyword>
<accession>A0A1B0BK60</accession>